<evidence type="ECO:0000313" key="1">
    <source>
        <dbReference type="EMBL" id="TKW05564.1"/>
    </source>
</evidence>
<protein>
    <submittedName>
        <fullName evidence="1">Uncharacterized protein</fullName>
    </submittedName>
</protein>
<dbReference type="Gramene" id="TKW05564">
    <property type="protein sequence ID" value="TKW05564"/>
    <property type="gene ID" value="SEVIR_7G184933v2"/>
</dbReference>
<dbReference type="AlphaFoldDB" id="A0A4U6TVI0"/>
<proteinExistence type="predicted"/>
<accession>A0A4U6TVI0</accession>
<evidence type="ECO:0000313" key="2">
    <source>
        <dbReference type="Proteomes" id="UP000298652"/>
    </source>
</evidence>
<reference evidence="1" key="1">
    <citation type="submission" date="2019-03" db="EMBL/GenBank/DDBJ databases">
        <title>WGS assembly of Setaria viridis.</title>
        <authorList>
            <person name="Huang P."/>
            <person name="Jenkins J."/>
            <person name="Grimwood J."/>
            <person name="Barry K."/>
            <person name="Healey A."/>
            <person name="Mamidi S."/>
            <person name="Sreedasyam A."/>
            <person name="Shu S."/>
            <person name="Feldman M."/>
            <person name="Wu J."/>
            <person name="Yu Y."/>
            <person name="Chen C."/>
            <person name="Johnson J."/>
            <person name="Rokhsar D."/>
            <person name="Baxter I."/>
            <person name="Schmutz J."/>
            <person name="Brutnell T."/>
            <person name="Kellogg E."/>
        </authorList>
    </citation>
    <scope>NUCLEOTIDE SEQUENCE [LARGE SCALE GENOMIC DNA]</scope>
</reference>
<gene>
    <name evidence="1" type="ORF">SEVIR_7G184933v2</name>
</gene>
<name>A0A4U6TVI0_SETVI</name>
<dbReference type="Proteomes" id="UP000298652">
    <property type="component" value="Chromosome 7"/>
</dbReference>
<keyword evidence="2" id="KW-1185">Reference proteome</keyword>
<dbReference type="EMBL" id="CM016558">
    <property type="protein sequence ID" value="TKW05564.1"/>
    <property type="molecule type" value="Genomic_DNA"/>
</dbReference>
<organism evidence="1 2">
    <name type="scientific">Setaria viridis</name>
    <name type="common">Green bristlegrass</name>
    <name type="synonym">Setaria italica subsp. viridis</name>
    <dbReference type="NCBI Taxonomy" id="4556"/>
    <lineage>
        <taxon>Eukaryota</taxon>
        <taxon>Viridiplantae</taxon>
        <taxon>Streptophyta</taxon>
        <taxon>Embryophyta</taxon>
        <taxon>Tracheophyta</taxon>
        <taxon>Spermatophyta</taxon>
        <taxon>Magnoliopsida</taxon>
        <taxon>Liliopsida</taxon>
        <taxon>Poales</taxon>
        <taxon>Poaceae</taxon>
        <taxon>PACMAD clade</taxon>
        <taxon>Panicoideae</taxon>
        <taxon>Panicodae</taxon>
        <taxon>Paniceae</taxon>
        <taxon>Cenchrinae</taxon>
        <taxon>Setaria</taxon>
    </lineage>
</organism>
<sequence>MANLAFECVAFQNMFGHSAVMCNNDDRMILRSPCYYL</sequence>